<evidence type="ECO:0000256" key="2">
    <source>
        <dbReference type="ARBA" id="ARBA00022603"/>
    </source>
</evidence>
<dbReference type="Gene3D" id="3.40.50.150">
    <property type="entry name" value="Vaccinia Virus protein VP39"/>
    <property type="match status" value="1"/>
</dbReference>
<dbReference type="OrthoDB" id="9782855at2"/>
<evidence type="ECO:0000256" key="3">
    <source>
        <dbReference type="ARBA" id="ARBA00022679"/>
    </source>
</evidence>
<dbReference type="InterPro" id="IPR003333">
    <property type="entry name" value="CMAS"/>
</dbReference>
<sequence length="426" mass="47624">MNTHVSPRRGKKLLRADRAFRSGGALARLMALAPARFFHRQLDRIDTGLAQGTLEGHLPDGSVRILGGRGKGPTAVVHLKSWAALVRLALSGSVGWYRAWDMDEWDSPDPVPLFDLFMRNGEALGDAGRSRGPLRWFHRAAHFLNRNSRAGARRNIHAHYDLGNDFYRLWLDTGMSYSSALFADPDQSLEEAQEAKIDAILDRLDLRSGGRLLEIGCGWGALAERAVERHDVLYVGITLSPSQAEIADQRLHAVDLSGRSRVELCDYRDAEGPYDAIASVEMVEAVGQAYWPAYLDAIARLLRPGGRAAIQYILISDALFERYAASIDFIQAYIFPGGCLMSESRFRALAEERGLAWRDVRRFGADYAETLRQWRERFDAAVAGGTLPAGFDERFVRLWRYYLQYCEGGFRAGGIDVAQVTLEKTI</sequence>
<dbReference type="GO" id="GO:0008168">
    <property type="term" value="F:methyltransferase activity"/>
    <property type="evidence" value="ECO:0007669"/>
    <property type="project" value="UniProtKB-KW"/>
</dbReference>
<dbReference type="EMBL" id="PHFW01000002">
    <property type="protein sequence ID" value="PQM27361.1"/>
    <property type="molecule type" value="Genomic_DNA"/>
</dbReference>
<dbReference type="PANTHER" id="PTHR43667">
    <property type="entry name" value="CYCLOPROPANE-FATTY-ACYL-PHOSPHOLIPID SYNTHASE"/>
    <property type="match status" value="1"/>
</dbReference>
<comment type="caution">
    <text evidence="7">The sequence shown here is derived from an EMBL/GenBank/DDBJ whole genome shotgun (WGS) entry which is preliminary data.</text>
</comment>
<dbReference type="PANTHER" id="PTHR43667:SF2">
    <property type="entry name" value="FATTY ACID C-METHYL TRANSFERASE"/>
    <property type="match status" value="1"/>
</dbReference>
<keyword evidence="2 7" id="KW-0489">Methyltransferase</keyword>
<dbReference type="PIRSF" id="PIRSF003085">
    <property type="entry name" value="CMAS"/>
    <property type="match status" value="1"/>
</dbReference>
<dbReference type="RefSeq" id="WP_105997620.1">
    <property type="nucleotide sequence ID" value="NZ_CM009578.1"/>
</dbReference>
<feature type="active site" evidence="6">
    <location>
        <position position="406"/>
    </location>
</feature>
<organism evidence="7 8">
    <name type="scientific">Sphingopyxis lindanitolerans</name>
    <dbReference type="NCBI Taxonomy" id="2054227"/>
    <lineage>
        <taxon>Bacteria</taxon>
        <taxon>Pseudomonadati</taxon>
        <taxon>Pseudomonadota</taxon>
        <taxon>Alphaproteobacteria</taxon>
        <taxon>Sphingomonadales</taxon>
        <taxon>Sphingomonadaceae</taxon>
        <taxon>Sphingopyxis</taxon>
    </lineage>
</organism>
<evidence type="ECO:0000256" key="1">
    <source>
        <dbReference type="ARBA" id="ARBA00010815"/>
    </source>
</evidence>
<protein>
    <submittedName>
        <fullName evidence="7">SAM-dependent methyltransferase</fullName>
    </submittedName>
</protein>
<dbReference type="CDD" id="cd02440">
    <property type="entry name" value="AdoMet_MTases"/>
    <property type="match status" value="1"/>
</dbReference>
<accession>A0A2S8B4M7</accession>
<dbReference type="Pfam" id="PF02353">
    <property type="entry name" value="CMAS"/>
    <property type="match status" value="1"/>
</dbReference>
<proteinExistence type="inferred from homology"/>
<dbReference type="GO" id="GO:0032259">
    <property type="term" value="P:methylation"/>
    <property type="evidence" value="ECO:0007669"/>
    <property type="project" value="UniProtKB-KW"/>
</dbReference>
<evidence type="ECO:0000256" key="4">
    <source>
        <dbReference type="ARBA" id="ARBA00022691"/>
    </source>
</evidence>
<dbReference type="InterPro" id="IPR050723">
    <property type="entry name" value="CFA/CMAS"/>
</dbReference>
<dbReference type="AlphaFoldDB" id="A0A2S8B4M7"/>
<keyword evidence="4" id="KW-0949">S-adenosyl-L-methionine</keyword>
<evidence type="ECO:0000256" key="6">
    <source>
        <dbReference type="PIRSR" id="PIRSR003085-1"/>
    </source>
</evidence>
<comment type="similarity">
    <text evidence="1">Belongs to the CFA/CMAS family.</text>
</comment>
<gene>
    <name evidence="7" type="ORF">CVO77_01780</name>
</gene>
<keyword evidence="8" id="KW-1185">Reference proteome</keyword>
<keyword evidence="3 7" id="KW-0808">Transferase</keyword>
<dbReference type="GO" id="GO:0008610">
    <property type="term" value="P:lipid biosynthetic process"/>
    <property type="evidence" value="ECO:0007669"/>
    <property type="project" value="InterPro"/>
</dbReference>
<reference evidence="8" key="1">
    <citation type="submission" date="2017-11" db="EMBL/GenBank/DDBJ databases">
        <title>The complete genome sequence of Sphingopyxis pomeranensis sp. nov. strain WS5A3p.</title>
        <authorList>
            <person name="Kaminski M.A."/>
        </authorList>
    </citation>
    <scope>NUCLEOTIDE SEQUENCE [LARGE SCALE GENOMIC DNA]</scope>
    <source>
        <strain evidence="8">WS5A3p</strain>
    </source>
</reference>
<evidence type="ECO:0000256" key="5">
    <source>
        <dbReference type="ARBA" id="ARBA00023098"/>
    </source>
</evidence>
<dbReference type="Proteomes" id="UP000238954">
    <property type="component" value="Chromosome"/>
</dbReference>
<name>A0A2S8B4M7_9SPHN</name>
<evidence type="ECO:0000313" key="7">
    <source>
        <dbReference type="EMBL" id="PQM27361.1"/>
    </source>
</evidence>
<dbReference type="SUPFAM" id="SSF53335">
    <property type="entry name" value="S-adenosyl-L-methionine-dependent methyltransferases"/>
    <property type="match status" value="1"/>
</dbReference>
<evidence type="ECO:0000313" key="8">
    <source>
        <dbReference type="Proteomes" id="UP000238954"/>
    </source>
</evidence>
<keyword evidence="5" id="KW-0443">Lipid metabolism</keyword>
<dbReference type="InterPro" id="IPR029063">
    <property type="entry name" value="SAM-dependent_MTases_sf"/>
</dbReference>